<reference evidence="3 4" key="1">
    <citation type="submission" date="2017-10" db="EMBL/GenBank/DDBJ databases">
        <title>Novel microbial diversity and functional potential in the marine mammal oral microbiome.</title>
        <authorList>
            <person name="Dudek N.K."/>
            <person name="Sun C.L."/>
            <person name="Burstein D."/>
            <person name="Kantor R.S."/>
            <person name="Aliaga Goltsman D.S."/>
            <person name="Bik E.M."/>
            <person name="Thomas B.C."/>
            <person name="Banfield J.F."/>
            <person name="Relman D.A."/>
        </authorList>
    </citation>
    <scope>NUCLEOTIDE SEQUENCE [LARGE SCALE GENOMIC DNA]</scope>
    <source>
        <strain evidence="3">DOLJORAL78_61_10</strain>
    </source>
</reference>
<evidence type="ECO:0000256" key="1">
    <source>
        <dbReference type="SAM" id="MobiDB-lite"/>
    </source>
</evidence>
<accession>A0A2G6KCT2</accession>
<evidence type="ECO:0000259" key="2">
    <source>
        <dbReference type="Pfam" id="PF11977"/>
    </source>
</evidence>
<organism evidence="3 4">
    <name type="scientific">Ilumatobacter coccineus</name>
    <dbReference type="NCBI Taxonomy" id="467094"/>
    <lineage>
        <taxon>Bacteria</taxon>
        <taxon>Bacillati</taxon>
        <taxon>Actinomycetota</taxon>
        <taxon>Acidimicrobiia</taxon>
        <taxon>Acidimicrobiales</taxon>
        <taxon>Ilumatobacteraceae</taxon>
        <taxon>Ilumatobacter</taxon>
    </lineage>
</organism>
<feature type="domain" description="RNase NYN" evidence="2">
    <location>
        <begin position="14"/>
        <end position="116"/>
    </location>
</feature>
<feature type="region of interest" description="Disordered" evidence="1">
    <location>
        <begin position="147"/>
        <end position="174"/>
    </location>
</feature>
<comment type="caution">
    <text evidence="3">The sequence shown here is derived from an EMBL/GenBank/DDBJ whole genome shotgun (WGS) entry which is preliminary data.</text>
</comment>
<dbReference type="AlphaFoldDB" id="A0A2G6KCT2"/>
<dbReference type="Proteomes" id="UP000230914">
    <property type="component" value="Unassembled WGS sequence"/>
</dbReference>
<gene>
    <name evidence="3" type="ORF">CSA55_03170</name>
</gene>
<evidence type="ECO:0000313" key="3">
    <source>
        <dbReference type="EMBL" id="PIE32619.1"/>
    </source>
</evidence>
<evidence type="ECO:0000313" key="4">
    <source>
        <dbReference type="Proteomes" id="UP000230914"/>
    </source>
</evidence>
<name>A0A2G6KCT2_9ACTN</name>
<dbReference type="InterPro" id="IPR021869">
    <property type="entry name" value="RNase_Zc3h12_NYN"/>
</dbReference>
<sequence length="174" mass="18996">MVIMAQPDRPLLFVVDGSNIATEGRTKPSLKQLNDAVMAFLEEYPDRKVTVVVDATFGHRIDESEVAAFEEGVENNELVTPPAGAIGRGDGFILSIANKAGAGILSNDSFQEFHGEYEWLFDRGRLVGGKPVPHVGWVFVDRSPVRGPKSRQAVRDATKARRSTVSKSKKTETA</sequence>
<dbReference type="Gene3D" id="3.40.50.11980">
    <property type="match status" value="1"/>
</dbReference>
<protein>
    <recommendedName>
        <fullName evidence="2">RNase NYN domain-containing protein</fullName>
    </recommendedName>
</protein>
<dbReference type="EMBL" id="PDSL01000045">
    <property type="protein sequence ID" value="PIE32619.1"/>
    <property type="molecule type" value="Genomic_DNA"/>
</dbReference>
<proteinExistence type="predicted"/>
<dbReference type="Pfam" id="PF11977">
    <property type="entry name" value="RNase_Zc3h12a"/>
    <property type="match status" value="1"/>
</dbReference>
<feature type="non-terminal residue" evidence="3">
    <location>
        <position position="174"/>
    </location>
</feature>